<dbReference type="AlphaFoldDB" id="A0ABD5WQJ4"/>
<accession>A0ABD5WQJ4</accession>
<name>A0ABD5WQJ4_9EURY</name>
<dbReference type="Proteomes" id="UP001596407">
    <property type="component" value="Unassembled WGS sequence"/>
</dbReference>
<feature type="region of interest" description="Disordered" evidence="1">
    <location>
        <begin position="73"/>
        <end position="98"/>
    </location>
</feature>
<proteinExistence type="predicted"/>
<evidence type="ECO:0000313" key="2">
    <source>
        <dbReference type="EMBL" id="MFC7080354.1"/>
    </source>
</evidence>
<dbReference type="RefSeq" id="WP_276281801.1">
    <property type="nucleotide sequence ID" value="NZ_CP119809.1"/>
</dbReference>
<evidence type="ECO:0000313" key="3">
    <source>
        <dbReference type="Proteomes" id="UP001596407"/>
    </source>
</evidence>
<evidence type="ECO:0000256" key="1">
    <source>
        <dbReference type="SAM" id="MobiDB-lite"/>
    </source>
</evidence>
<protein>
    <recommendedName>
        <fullName evidence="4">Hypervirulence associated protein TUDOR domain-containing protein</fullName>
    </recommendedName>
</protein>
<sequence length="98" mass="11013">MTTDQLQPNDLEEGRRVRVEWSPRGGRGRGDDAEGEVTRVWRPDDDVQGFTVELGDDAINVYTDYRKPVVERVEGGLDDGDDPETQTVGRLDRIAVPE</sequence>
<gene>
    <name evidence="2" type="ORF">ACFQJ6_09735</name>
</gene>
<reference evidence="2 3" key="1">
    <citation type="journal article" date="2019" name="Int. J. Syst. Evol. Microbiol.">
        <title>The Global Catalogue of Microorganisms (GCM) 10K type strain sequencing project: providing services to taxonomists for standard genome sequencing and annotation.</title>
        <authorList>
            <consortium name="The Broad Institute Genomics Platform"/>
            <consortium name="The Broad Institute Genome Sequencing Center for Infectious Disease"/>
            <person name="Wu L."/>
            <person name="Ma J."/>
        </authorList>
    </citation>
    <scope>NUCLEOTIDE SEQUENCE [LARGE SCALE GENOMIC DNA]</scope>
    <source>
        <strain evidence="2 3">DT72</strain>
    </source>
</reference>
<comment type="caution">
    <text evidence="2">The sequence shown here is derived from an EMBL/GenBank/DDBJ whole genome shotgun (WGS) entry which is preliminary data.</text>
</comment>
<organism evidence="2 3">
    <name type="scientific">Halorussus caseinilyticus</name>
    <dbReference type="NCBI Taxonomy" id="3034025"/>
    <lineage>
        <taxon>Archaea</taxon>
        <taxon>Methanobacteriati</taxon>
        <taxon>Methanobacteriota</taxon>
        <taxon>Stenosarchaea group</taxon>
        <taxon>Halobacteria</taxon>
        <taxon>Halobacteriales</taxon>
        <taxon>Haladaptataceae</taxon>
        <taxon>Halorussus</taxon>
    </lineage>
</organism>
<evidence type="ECO:0008006" key="4">
    <source>
        <dbReference type="Google" id="ProtNLM"/>
    </source>
</evidence>
<dbReference type="GeneID" id="79303023"/>
<keyword evidence="3" id="KW-1185">Reference proteome</keyword>
<dbReference type="EMBL" id="JBHSZH010000005">
    <property type="protein sequence ID" value="MFC7080354.1"/>
    <property type="molecule type" value="Genomic_DNA"/>
</dbReference>